<evidence type="ECO:0000256" key="2">
    <source>
        <dbReference type="ARBA" id="ARBA00007524"/>
    </source>
</evidence>
<dbReference type="PANTHER" id="PTHR10057:SF0">
    <property type="entry name" value="TRANSLOCATOR PROTEIN"/>
    <property type="match status" value="1"/>
</dbReference>
<comment type="subcellular location">
    <subcellularLocation>
        <location evidence="1">Membrane</location>
        <topology evidence="1">Multi-pass membrane protein</topology>
    </subcellularLocation>
</comment>
<evidence type="ECO:0000313" key="7">
    <source>
        <dbReference type="EMBL" id="GMK56370.1"/>
    </source>
</evidence>
<dbReference type="PANTHER" id="PTHR10057">
    <property type="entry name" value="PERIPHERAL-TYPE BENZODIAZEPINE RECEPTOR"/>
    <property type="match status" value="1"/>
</dbReference>
<comment type="caution">
    <text evidence="7">The sequence shown here is derived from an EMBL/GenBank/DDBJ whole genome shotgun (WGS) entry which is preliminary data.</text>
</comment>
<gene>
    <name evidence="7" type="ORF">CspeluHIS016_0302100</name>
</gene>
<organism evidence="7 8">
    <name type="scientific">Cutaneotrichosporon spelunceum</name>
    <dbReference type="NCBI Taxonomy" id="1672016"/>
    <lineage>
        <taxon>Eukaryota</taxon>
        <taxon>Fungi</taxon>
        <taxon>Dikarya</taxon>
        <taxon>Basidiomycota</taxon>
        <taxon>Agaricomycotina</taxon>
        <taxon>Tremellomycetes</taxon>
        <taxon>Trichosporonales</taxon>
        <taxon>Trichosporonaceae</taxon>
        <taxon>Cutaneotrichosporon</taxon>
    </lineage>
</organism>
<feature type="transmembrane region" description="Helical" evidence="6">
    <location>
        <begin position="54"/>
        <end position="74"/>
    </location>
</feature>
<reference evidence="7" key="1">
    <citation type="journal article" date="2023" name="BMC Genomics">
        <title>Chromosome-level genome assemblies of Cutaneotrichosporon spp. (Trichosporonales, Basidiomycota) reveal imbalanced evolution between nucleotide sequences and chromosome synteny.</title>
        <authorList>
            <person name="Kobayashi Y."/>
            <person name="Kayamori A."/>
            <person name="Aoki K."/>
            <person name="Shiwa Y."/>
            <person name="Matsutani M."/>
            <person name="Fujita N."/>
            <person name="Sugita T."/>
            <person name="Iwasaki W."/>
            <person name="Tanaka N."/>
            <person name="Takashima M."/>
        </authorList>
    </citation>
    <scope>NUCLEOTIDE SEQUENCE</scope>
    <source>
        <strain evidence="7">HIS016</strain>
    </source>
</reference>
<evidence type="ECO:0000256" key="6">
    <source>
        <dbReference type="SAM" id="Phobius"/>
    </source>
</evidence>
<dbReference type="PIRSF" id="PIRSF005859">
    <property type="entry name" value="PBR"/>
    <property type="match status" value="1"/>
</dbReference>
<evidence type="ECO:0000313" key="8">
    <source>
        <dbReference type="Proteomes" id="UP001222932"/>
    </source>
</evidence>
<keyword evidence="3 6" id="KW-0812">Transmembrane</keyword>
<feature type="transmembrane region" description="Helical" evidence="6">
    <location>
        <begin position="147"/>
        <end position="166"/>
    </location>
</feature>
<dbReference type="EMBL" id="BTCM01000003">
    <property type="protein sequence ID" value="GMK56370.1"/>
    <property type="molecule type" value="Genomic_DNA"/>
</dbReference>
<name>A0AAD3TT33_9TREE</name>
<feature type="transmembrane region" description="Helical" evidence="6">
    <location>
        <begin position="118"/>
        <end position="135"/>
    </location>
</feature>
<evidence type="ECO:0008006" key="9">
    <source>
        <dbReference type="Google" id="ProtNLM"/>
    </source>
</evidence>
<dbReference type="GO" id="GO:0005741">
    <property type="term" value="C:mitochondrial outer membrane"/>
    <property type="evidence" value="ECO:0007669"/>
    <property type="project" value="TreeGrafter"/>
</dbReference>
<evidence type="ECO:0000256" key="1">
    <source>
        <dbReference type="ARBA" id="ARBA00004141"/>
    </source>
</evidence>
<evidence type="ECO:0000256" key="5">
    <source>
        <dbReference type="ARBA" id="ARBA00023136"/>
    </source>
</evidence>
<feature type="transmembrane region" description="Helical" evidence="6">
    <location>
        <begin position="95"/>
        <end position="112"/>
    </location>
</feature>
<sequence>MSGSLPGFLIDIARIPAVAVGLPITIGALVGYSTDTQTAWYSSLKQPPGNPPSWVYGPVWTILYGMMGYASHLVSEVAVKNVDSATSETAKGALGLYYAQLVLNFAWMPLFFTAKSPFVALADIVTVTSTVFVMTDVMNALPTRIRTIYLLAPYCGWLVYATYLNAGVCFLNKDHKADRKSKPKGE</sequence>
<protein>
    <recommendedName>
        <fullName evidence="9">TspO/MBR-related protein</fullName>
    </recommendedName>
</protein>
<dbReference type="AlphaFoldDB" id="A0AAD3TT33"/>
<dbReference type="Proteomes" id="UP001222932">
    <property type="component" value="Unassembled WGS sequence"/>
</dbReference>
<keyword evidence="5 6" id="KW-0472">Membrane</keyword>
<comment type="similarity">
    <text evidence="2">Belongs to the TspO/BZRP family.</text>
</comment>
<reference evidence="7" key="2">
    <citation type="submission" date="2023-06" db="EMBL/GenBank/DDBJ databases">
        <authorList>
            <person name="Kobayashi Y."/>
            <person name="Kayamori A."/>
            <person name="Aoki K."/>
            <person name="Shiwa Y."/>
            <person name="Fujita N."/>
            <person name="Sugita T."/>
            <person name="Iwasaki W."/>
            <person name="Tanaka N."/>
            <person name="Takashima M."/>
        </authorList>
    </citation>
    <scope>NUCLEOTIDE SEQUENCE</scope>
    <source>
        <strain evidence="7">HIS016</strain>
    </source>
</reference>
<accession>A0AAD3TT33</accession>
<proteinExistence type="inferred from homology"/>
<evidence type="ECO:0000256" key="3">
    <source>
        <dbReference type="ARBA" id="ARBA00022692"/>
    </source>
</evidence>
<dbReference type="Gene3D" id="1.20.1260.100">
    <property type="entry name" value="TspO/MBR protein"/>
    <property type="match status" value="1"/>
</dbReference>
<dbReference type="CDD" id="cd15904">
    <property type="entry name" value="TSPO_MBR"/>
    <property type="match status" value="1"/>
</dbReference>
<dbReference type="Pfam" id="PF03073">
    <property type="entry name" value="TspO_MBR"/>
    <property type="match status" value="1"/>
</dbReference>
<keyword evidence="4 6" id="KW-1133">Transmembrane helix</keyword>
<dbReference type="InterPro" id="IPR038330">
    <property type="entry name" value="TspO/MBR-related_sf"/>
</dbReference>
<dbReference type="GO" id="GO:0033013">
    <property type="term" value="P:tetrapyrrole metabolic process"/>
    <property type="evidence" value="ECO:0007669"/>
    <property type="project" value="UniProtKB-ARBA"/>
</dbReference>
<dbReference type="FunFam" id="1.20.1260.100:FF:000001">
    <property type="entry name" value="translocator protein 2"/>
    <property type="match status" value="1"/>
</dbReference>
<feature type="transmembrane region" description="Helical" evidence="6">
    <location>
        <begin position="12"/>
        <end position="34"/>
    </location>
</feature>
<keyword evidence="8" id="KW-1185">Reference proteome</keyword>
<evidence type="ECO:0000256" key="4">
    <source>
        <dbReference type="ARBA" id="ARBA00022989"/>
    </source>
</evidence>
<dbReference type="InterPro" id="IPR004307">
    <property type="entry name" value="TspO_MBR"/>
</dbReference>